<proteinExistence type="predicted"/>
<accession>A0A1C0YU92</accession>
<dbReference type="EMBL" id="MATO01000034">
    <property type="protein sequence ID" value="OCS90711.1"/>
    <property type="molecule type" value="Genomic_DNA"/>
</dbReference>
<dbReference type="AlphaFoldDB" id="A0A1C0YU92"/>
<evidence type="ECO:0000313" key="1">
    <source>
        <dbReference type="EMBL" id="OCS90711.1"/>
    </source>
</evidence>
<organism evidence="1 2">
    <name type="scientific">Caryophanon latum</name>
    <dbReference type="NCBI Taxonomy" id="33977"/>
    <lineage>
        <taxon>Bacteria</taxon>
        <taxon>Bacillati</taxon>
        <taxon>Bacillota</taxon>
        <taxon>Bacilli</taxon>
        <taxon>Bacillales</taxon>
        <taxon>Caryophanaceae</taxon>
        <taxon>Caryophanon</taxon>
    </lineage>
</organism>
<name>A0A1C0YU92_9BACL</name>
<sequence length="64" mass="7769">MSLFVERLKRRTYIGLCKQHVDLTMMFYVVAFPLAGRGRARLFRQSAIKKKRLFRKNRRIINLR</sequence>
<evidence type="ECO:0000313" key="2">
    <source>
        <dbReference type="Proteomes" id="UP000093482"/>
    </source>
</evidence>
<gene>
    <name evidence="1" type="ORF">A6K76_01275</name>
</gene>
<protein>
    <submittedName>
        <fullName evidence="1">Uncharacterized protein</fullName>
    </submittedName>
</protein>
<dbReference type="Proteomes" id="UP000093482">
    <property type="component" value="Unassembled WGS sequence"/>
</dbReference>
<reference evidence="1 2" key="1">
    <citation type="submission" date="2016-07" db="EMBL/GenBank/DDBJ databases">
        <title>Caryophanon latum genome sequencing.</title>
        <authorList>
            <person name="Verma A."/>
            <person name="Pal Y."/>
            <person name="Krishnamurthi S."/>
        </authorList>
    </citation>
    <scope>NUCLEOTIDE SEQUENCE [LARGE SCALE GENOMIC DNA]</scope>
    <source>
        <strain evidence="1 2">DSM 14151</strain>
    </source>
</reference>
<comment type="caution">
    <text evidence="1">The sequence shown here is derived from an EMBL/GenBank/DDBJ whole genome shotgun (WGS) entry which is preliminary data.</text>
</comment>
<keyword evidence="2" id="KW-1185">Reference proteome</keyword>